<dbReference type="Pfam" id="PF07883">
    <property type="entry name" value="Cupin_2"/>
    <property type="match status" value="1"/>
</dbReference>
<dbReference type="EMBL" id="AXCW01000276">
    <property type="protein sequence ID" value="EYR62285.1"/>
    <property type="molecule type" value="Genomic_DNA"/>
</dbReference>
<dbReference type="AlphaFoldDB" id="A0A021VQE8"/>
<dbReference type="SUPFAM" id="SSF51182">
    <property type="entry name" value="RmlC-like cupins"/>
    <property type="match status" value="1"/>
</dbReference>
<comment type="caution">
    <text evidence="2">The sequence shown here is derived from an EMBL/GenBank/DDBJ whole genome shotgun (WGS) entry which is preliminary data.</text>
</comment>
<keyword evidence="3" id="KW-1185">Reference proteome</keyword>
<dbReference type="InterPro" id="IPR011051">
    <property type="entry name" value="RmlC_Cupin_sf"/>
</dbReference>
<evidence type="ECO:0000313" key="3">
    <source>
        <dbReference type="Proteomes" id="UP000019753"/>
    </source>
</evidence>
<name>A0A021VQE8_9CELL</name>
<dbReference type="RefSeq" id="WP_034228289.1">
    <property type="nucleotide sequence ID" value="NZ_AXCW01000276.1"/>
</dbReference>
<reference evidence="2 3" key="1">
    <citation type="submission" date="2014-01" db="EMBL/GenBank/DDBJ databases">
        <title>Actinotalea ferrariae CF5-4.</title>
        <authorList>
            <person name="Chen F."/>
            <person name="Li Y."/>
            <person name="Wang G."/>
        </authorList>
    </citation>
    <scope>NUCLEOTIDE SEQUENCE [LARGE SCALE GENOMIC DNA]</scope>
    <source>
        <strain evidence="2 3">CF5-4</strain>
    </source>
</reference>
<dbReference type="InterPro" id="IPR013096">
    <property type="entry name" value="Cupin_2"/>
</dbReference>
<dbReference type="InterPro" id="IPR014710">
    <property type="entry name" value="RmlC-like_jellyroll"/>
</dbReference>
<dbReference type="OrthoDB" id="5243731at2"/>
<dbReference type="PANTHER" id="PTHR43346:SF1">
    <property type="entry name" value="QUERCETIN 2,3-DIOXYGENASE-RELATED"/>
    <property type="match status" value="1"/>
</dbReference>
<sequence>MLSGSMKDPAYRNGTWGPAYLVQGGSSDMGVLRLEPGQSMPNHLHRHCDESFVVLEGTCTLWIDATERHTMTVDEVFRCVPGEMHFLVNDGDVPFRCVFIKSPASPGDTVTVPWVPGEPVPVPPDAA</sequence>
<dbReference type="Proteomes" id="UP000019753">
    <property type="component" value="Unassembled WGS sequence"/>
</dbReference>
<gene>
    <name evidence="2" type="ORF">N866_09880</name>
</gene>
<accession>A0A021VQE8</accession>
<evidence type="ECO:0000259" key="1">
    <source>
        <dbReference type="Pfam" id="PF07883"/>
    </source>
</evidence>
<protein>
    <submittedName>
        <fullName evidence="2">Polyketide synthase</fullName>
    </submittedName>
</protein>
<proteinExistence type="predicted"/>
<dbReference type="PANTHER" id="PTHR43346">
    <property type="entry name" value="LIGAND BINDING DOMAIN PROTEIN, PUTATIVE (AFU_ORTHOLOGUE AFUA_6G14370)-RELATED"/>
    <property type="match status" value="1"/>
</dbReference>
<dbReference type="InterPro" id="IPR052538">
    <property type="entry name" value="Flavonoid_dioxygenase-like"/>
</dbReference>
<dbReference type="Gene3D" id="2.60.120.10">
    <property type="entry name" value="Jelly Rolls"/>
    <property type="match status" value="1"/>
</dbReference>
<evidence type="ECO:0000313" key="2">
    <source>
        <dbReference type="EMBL" id="EYR62285.1"/>
    </source>
</evidence>
<dbReference type="CDD" id="cd02208">
    <property type="entry name" value="cupin_RmlC-like"/>
    <property type="match status" value="1"/>
</dbReference>
<organism evidence="2 3">
    <name type="scientific">Actinotalea ferrariae CF5-4</name>
    <dbReference type="NCBI Taxonomy" id="948458"/>
    <lineage>
        <taxon>Bacteria</taxon>
        <taxon>Bacillati</taxon>
        <taxon>Actinomycetota</taxon>
        <taxon>Actinomycetes</taxon>
        <taxon>Micrococcales</taxon>
        <taxon>Cellulomonadaceae</taxon>
        <taxon>Actinotalea</taxon>
    </lineage>
</organism>
<feature type="domain" description="Cupin type-2" evidence="1">
    <location>
        <begin position="31"/>
        <end position="100"/>
    </location>
</feature>